<feature type="transmembrane region" description="Helical" evidence="7">
    <location>
        <begin position="143"/>
        <end position="167"/>
    </location>
</feature>
<feature type="transmembrane region" description="Helical" evidence="7">
    <location>
        <begin position="16"/>
        <end position="41"/>
    </location>
</feature>
<dbReference type="Proteomes" id="UP001597540">
    <property type="component" value="Unassembled WGS sequence"/>
</dbReference>
<evidence type="ECO:0000256" key="5">
    <source>
        <dbReference type="ARBA" id="ARBA00022989"/>
    </source>
</evidence>
<comment type="caution">
    <text evidence="9">The sequence shown here is derived from an EMBL/GenBank/DDBJ whole genome shotgun (WGS) entry which is preliminary data.</text>
</comment>
<feature type="transmembrane region" description="Helical" evidence="7">
    <location>
        <begin position="229"/>
        <end position="247"/>
    </location>
</feature>
<evidence type="ECO:0000256" key="6">
    <source>
        <dbReference type="ARBA" id="ARBA00023136"/>
    </source>
</evidence>
<accession>A0ABW5SMG3</accession>
<keyword evidence="10" id="KW-1185">Reference proteome</keyword>
<keyword evidence="3" id="KW-1003">Cell membrane</keyword>
<dbReference type="PROSITE" id="PS50850">
    <property type="entry name" value="MFS"/>
    <property type="match status" value="1"/>
</dbReference>
<gene>
    <name evidence="9" type="ORF">ACFSVM_09295</name>
</gene>
<evidence type="ECO:0000256" key="2">
    <source>
        <dbReference type="ARBA" id="ARBA00022448"/>
    </source>
</evidence>
<dbReference type="InterPro" id="IPR020846">
    <property type="entry name" value="MFS_dom"/>
</dbReference>
<keyword evidence="2" id="KW-0813">Transport</keyword>
<evidence type="ECO:0000313" key="9">
    <source>
        <dbReference type="EMBL" id="MFD2700666.1"/>
    </source>
</evidence>
<evidence type="ECO:0000256" key="4">
    <source>
        <dbReference type="ARBA" id="ARBA00022692"/>
    </source>
</evidence>
<evidence type="ECO:0000256" key="7">
    <source>
        <dbReference type="SAM" id="Phobius"/>
    </source>
</evidence>
<dbReference type="Gene3D" id="1.20.1250.20">
    <property type="entry name" value="MFS general substrate transporter like domains"/>
    <property type="match status" value="1"/>
</dbReference>
<evidence type="ECO:0000256" key="1">
    <source>
        <dbReference type="ARBA" id="ARBA00004651"/>
    </source>
</evidence>
<feature type="transmembrane region" description="Helical" evidence="7">
    <location>
        <begin position="267"/>
        <end position="286"/>
    </location>
</feature>
<dbReference type="PANTHER" id="PTHR43266">
    <property type="entry name" value="MACROLIDE-EFFLUX PROTEIN"/>
    <property type="match status" value="1"/>
</dbReference>
<evidence type="ECO:0000259" key="8">
    <source>
        <dbReference type="PROSITE" id="PS50850"/>
    </source>
</evidence>
<proteinExistence type="predicted"/>
<dbReference type="EMBL" id="JBHUMJ010000002">
    <property type="protein sequence ID" value="MFD2700666.1"/>
    <property type="molecule type" value="Genomic_DNA"/>
</dbReference>
<feature type="domain" description="Major facilitator superfamily (MFS) profile" evidence="8">
    <location>
        <begin position="1"/>
        <end position="401"/>
    </location>
</feature>
<dbReference type="Pfam" id="PF07690">
    <property type="entry name" value="MFS_1"/>
    <property type="match status" value="1"/>
</dbReference>
<dbReference type="CDD" id="cd06173">
    <property type="entry name" value="MFS_MefA_like"/>
    <property type="match status" value="1"/>
</dbReference>
<evidence type="ECO:0000313" key="10">
    <source>
        <dbReference type="Proteomes" id="UP001597540"/>
    </source>
</evidence>
<dbReference type="PANTHER" id="PTHR43266:SF10">
    <property type="entry name" value="BACILYSIN EXPORTER BACE-RELATED"/>
    <property type="match status" value="1"/>
</dbReference>
<comment type="subcellular location">
    <subcellularLocation>
        <location evidence="1">Cell membrane</location>
        <topology evidence="1">Multi-pass membrane protein</topology>
    </subcellularLocation>
</comment>
<dbReference type="RefSeq" id="WP_379261649.1">
    <property type="nucleotide sequence ID" value="NZ_JBHUMJ010000002.1"/>
</dbReference>
<keyword evidence="5 7" id="KW-1133">Transmembrane helix</keyword>
<feature type="transmembrane region" description="Helical" evidence="7">
    <location>
        <begin position="298"/>
        <end position="326"/>
    </location>
</feature>
<organism evidence="9 10">
    <name type="scientific">Paenibacillus shunpengii</name>
    <dbReference type="NCBI Taxonomy" id="2054424"/>
    <lineage>
        <taxon>Bacteria</taxon>
        <taxon>Bacillati</taxon>
        <taxon>Bacillota</taxon>
        <taxon>Bacilli</taxon>
        <taxon>Bacillales</taxon>
        <taxon>Paenibacillaceae</taxon>
        <taxon>Paenibacillus</taxon>
    </lineage>
</organism>
<feature type="transmembrane region" description="Helical" evidence="7">
    <location>
        <begin position="47"/>
        <end position="72"/>
    </location>
</feature>
<dbReference type="InterPro" id="IPR036259">
    <property type="entry name" value="MFS_trans_sf"/>
</dbReference>
<keyword evidence="6 7" id="KW-0472">Membrane</keyword>
<feature type="transmembrane region" description="Helical" evidence="7">
    <location>
        <begin position="376"/>
        <end position="397"/>
    </location>
</feature>
<dbReference type="InterPro" id="IPR011701">
    <property type="entry name" value="MFS"/>
</dbReference>
<sequence length="415" mass="45192">MLSNNGAANAWKKNTALFLTSQTISLFGSSLVQYAIMWYITLETQSGIMMTISIICGFVPAFFLSPFAGVWADRYNRKLLIMLADSMIALSTLVLAVLFLLGYEAIWLLFVMSAIRAIGTGIQTPAVGAILPQFVPEDQLTRVNGINGSIQAFIMIISPMASAALLTKASIEVIFFVDVITALIAILTLLFFLRVPAHSKAMQDQTTSYLEDLKKGIKYISAHTFLKKFFVYVALFNVLAAPAAFLTPLQVTRTFGSDVWRLTAIEITFAIGMMIGGILLATWGGFKNKIHTMAMAGLLMGACTIALGVVPIFAIYLTFMSLFGLAMPFFNTPFTVLLQEKVEPDYLGRVFGVLTMISTSMMPLGMLVFGPVADVVAIEWLLMGTGVLLLVLVFTLIGNKVLVEAGKPAVNEDIH</sequence>
<feature type="transmembrane region" description="Helical" evidence="7">
    <location>
        <begin position="173"/>
        <end position="193"/>
    </location>
</feature>
<feature type="transmembrane region" description="Helical" evidence="7">
    <location>
        <begin position="346"/>
        <end position="369"/>
    </location>
</feature>
<dbReference type="SUPFAM" id="SSF103473">
    <property type="entry name" value="MFS general substrate transporter"/>
    <property type="match status" value="1"/>
</dbReference>
<reference evidence="10" key="1">
    <citation type="journal article" date="2019" name="Int. J. Syst. Evol. Microbiol.">
        <title>The Global Catalogue of Microorganisms (GCM) 10K type strain sequencing project: providing services to taxonomists for standard genome sequencing and annotation.</title>
        <authorList>
            <consortium name="The Broad Institute Genomics Platform"/>
            <consortium name="The Broad Institute Genome Sequencing Center for Infectious Disease"/>
            <person name="Wu L."/>
            <person name="Ma J."/>
        </authorList>
    </citation>
    <scope>NUCLEOTIDE SEQUENCE [LARGE SCALE GENOMIC DNA]</scope>
    <source>
        <strain evidence="10">KCTC 33849</strain>
    </source>
</reference>
<feature type="transmembrane region" description="Helical" evidence="7">
    <location>
        <begin position="79"/>
        <end position="101"/>
    </location>
</feature>
<evidence type="ECO:0000256" key="3">
    <source>
        <dbReference type="ARBA" id="ARBA00022475"/>
    </source>
</evidence>
<protein>
    <submittedName>
        <fullName evidence="9">MFS transporter</fullName>
    </submittedName>
</protein>
<keyword evidence="4 7" id="KW-0812">Transmembrane</keyword>
<name>A0ABW5SMG3_9BACL</name>